<dbReference type="RefSeq" id="WP_150942898.1">
    <property type="nucleotide sequence ID" value="NZ_VCMV01000010.1"/>
</dbReference>
<dbReference type="EMBL" id="VCMV01000010">
    <property type="protein sequence ID" value="KAB0267918.1"/>
    <property type="molecule type" value="Genomic_DNA"/>
</dbReference>
<dbReference type="Proteomes" id="UP000325684">
    <property type="component" value="Unassembled WGS sequence"/>
</dbReference>
<dbReference type="SMART" id="SM00421">
    <property type="entry name" value="HTH_LUXR"/>
    <property type="match status" value="1"/>
</dbReference>
<gene>
    <name evidence="2" type="ORF">FEZ63_06850</name>
</gene>
<evidence type="ECO:0000259" key="1">
    <source>
        <dbReference type="SMART" id="SM00421"/>
    </source>
</evidence>
<reference evidence="2 3" key="1">
    <citation type="journal article" date="2019" name="Microorganisms">
        <title>Genome Insights into the Novel Species Microvirga brassicacearum, a Rapeseed Endophyte with Biotechnological Potential.</title>
        <authorList>
            <person name="Jimenez-Gomez A."/>
            <person name="Saati-Santamaria Z."/>
            <person name="Igual J.M."/>
            <person name="Rivas R."/>
            <person name="Mateos P.F."/>
            <person name="Garcia-Fraile P."/>
        </authorList>
    </citation>
    <scope>NUCLEOTIDE SEQUENCE [LARGE SCALE GENOMIC DNA]</scope>
    <source>
        <strain evidence="2 3">CDVBN77</strain>
    </source>
</reference>
<dbReference type="InterPro" id="IPR000792">
    <property type="entry name" value="Tscrpt_reg_LuxR_C"/>
</dbReference>
<comment type="caution">
    <text evidence="2">The sequence shown here is derived from an EMBL/GenBank/DDBJ whole genome shotgun (WGS) entry which is preliminary data.</text>
</comment>
<evidence type="ECO:0000313" key="3">
    <source>
        <dbReference type="Proteomes" id="UP000325684"/>
    </source>
</evidence>
<dbReference type="InterPro" id="IPR016032">
    <property type="entry name" value="Sig_transdc_resp-reg_C-effctor"/>
</dbReference>
<feature type="domain" description="HTH luxR-type" evidence="1">
    <location>
        <begin position="314"/>
        <end position="371"/>
    </location>
</feature>
<dbReference type="SUPFAM" id="SSF46894">
    <property type="entry name" value="C-terminal effector domain of the bipartite response regulators"/>
    <property type="match status" value="1"/>
</dbReference>
<dbReference type="OrthoDB" id="6697591at2"/>
<protein>
    <recommendedName>
        <fullName evidence="1">HTH luxR-type domain-containing protein</fullName>
    </recommendedName>
</protein>
<keyword evidence="3" id="KW-1185">Reference proteome</keyword>
<dbReference type="InterPro" id="IPR036388">
    <property type="entry name" value="WH-like_DNA-bd_sf"/>
</dbReference>
<organism evidence="2 3">
    <name type="scientific">Microvirga brassicacearum</name>
    <dbReference type="NCBI Taxonomy" id="2580413"/>
    <lineage>
        <taxon>Bacteria</taxon>
        <taxon>Pseudomonadati</taxon>
        <taxon>Pseudomonadota</taxon>
        <taxon>Alphaproteobacteria</taxon>
        <taxon>Hyphomicrobiales</taxon>
        <taxon>Methylobacteriaceae</taxon>
        <taxon>Microvirga</taxon>
    </lineage>
</organism>
<dbReference type="GO" id="GO:0006355">
    <property type="term" value="P:regulation of DNA-templated transcription"/>
    <property type="evidence" value="ECO:0007669"/>
    <property type="project" value="InterPro"/>
</dbReference>
<accession>A0A5N3PDV0</accession>
<dbReference type="AlphaFoldDB" id="A0A5N3PDV0"/>
<dbReference type="GO" id="GO:0003677">
    <property type="term" value="F:DNA binding"/>
    <property type="evidence" value="ECO:0007669"/>
    <property type="project" value="InterPro"/>
</dbReference>
<dbReference type="Gene3D" id="1.10.10.10">
    <property type="entry name" value="Winged helix-like DNA-binding domain superfamily/Winged helix DNA-binding domain"/>
    <property type="match status" value="1"/>
</dbReference>
<proteinExistence type="predicted"/>
<name>A0A5N3PDV0_9HYPH</name>
<evidence type="ECO:0000313" key="2">
    <source>
        <dbReference type="EMBL" id="KAB0267918.1"/>
    </source>
</evidence>
<sequence>MDSKVILRLIGSIYDAALDPELWDVFLASFSAHFKGNAGLFSQNITSNEVGLVKYGEADLAYAKLYQDYYAHVNPWYRNIWSGGVNPINQEGRLFFGSGLVDPRELERTEFYADWLRPQGIYETLATPVLVSGAGITNLTILRSRRHAAFEPHEVEAWRELLPHIRRAVQVHEKLHHADAHYRSALSAFDHLKTGVILVREDGWIIFANASAESILSAGHGLSTRFGRICALSSKDTEALLHAIKEAASTGMGRNTHAGTKLALPFGPSQALSVMVSPMTTEQHLELRHGPAAMLLVEHPLTRNPDATTELARRYGLTGAQTRLLEAILNGRKLADYADEARLSINTVKSHMKQIFEKTGENRQADLIRHFLRGSGDTTRKS</sequence>